<feature type="compositionally biased region" description="Low complexity" evidence="1">
    <location>
        <begin position="815"/>
        <end position="825"/>
    </location>
</feature>
<feature type="compositionally biased region" description="Basic and acidic residues" evidence="1">
    <location>
        <begin position="14"/>
        <end position="24"/>
    </location>
</feature>
<feature type="compositionally biased region" description="Basic and acidic residues" evidence="1">
    <location>
        <begin position="453"/>
        <end position="463"/>
    </location>
</feature>
<feature type="compositionally biased region" description="Polar residues" evidence="1">
    <location>
        <begin position="69"/>
        <end position="86"/>
    </location>
</feature>
<evidence type="ECO:0000256" key="1">
    <source>
        <dbReference type="SAM" id="MobiDB-lite"/>
    </source>
</evidence>
<feature type="region of interest" description="Disordered" evidence="1">
    <location>
        <begin position="278"/>
        <end position="825"/>
    </location>
</feature>
<name>A0AAN6PFF1_9PEZI</name>
<sequence>MQQPAAQQRNKLHNPADHRGHKYTDSGVGMAGSEPVQPSMHDEPNWHGPGEAVGGGTYVRDYHQHTAPLESTRTELGTATPTQAAENNAPFRNDMGVDSAASTMTGMGVAESQDPEGSEPASRNPQIPGDSTPYWGNLPKGADGGVYNSVTGHGSATDDHQEHHHLPPKSASPERRRSVIAGHVANYPRGGVYNTVTGHGSRDEESRRHSQPRGSGDGSNMTAFAEPVDDTMFAAPLPDIPEERQKTSHQAAFADTPAVAPGFLPETAVHDDVMLAEAASGNAGQTSFPEKPGAAPPRAFPLATGPVESRNDRRESASPSRHGAAAGVAGLGAAGAGAAASEYAGKRQRGSTPADQNRRNSRSPSLDNRHPIAGGVVTGKRRPSQQMSPVEKSWSHEEESPKGEKKHKILGIFHRHKDDGKEDTRRKSSGDHGESAKQDIAAVNSPNRLRKLSKGESATERRRSPSAANADAEEQSGHSKEKAAAGAAAGAGVFGLLHHRKKNSVSETPQDTTSPARDPMSANAGGAGPAGETPHQVEQVSTPFEHPREPPMPPQGHDGLHDIGSGGQPGHYNVLASGTSSGVSRGSQPATQGTTTNEPGSYNTLASGTPSGVHAAAAPRATRRDVVSSQPGDYNVLKSSGTSPSAKAQQGNSGIVTQEPGNYNTLASGIPSGIRQESSTSGPGAGERNATATHSWDNEIPTEYNILPSGTQSGVKVKPKSPHHNGHATDSTTSRAQDLKDFPAPNTAATGGPTEQQPAFLAGGIPSHVRHERSHPNASQESVPGITTYPHPEMVHNMSPETMPNAYTASAPRHSQGQSGAYQQQGMNPEVMPTAYTTTSSAAAPHPSQLQGQQSQGHGYTEQQYPHQQHTAMGMSPQVLPGTYTASAPRQQQQQQQFGQQQGTNQRQQGTTMQQDMSPAVIPAAYAASAPQAFQGQSQGLGQSQGQQPLSHHTQPQVQGLQQQDQYQSPPQQQQQNNRSTGAHNNANPNPALAAATTSWAASAGKSSGVGDRGAQGMGQGMMGQGKTVHRCQHCGGENDISGYLERFAQEMGMGGRT</sequence>
<feature type="compositionally biased region" description="Low complexity" evidence="1">
    <location>
        <begin position="955"/>
        <end position="976"/>
    </location>
</feature>
<feature type="compositionally biased region" description="Basic and acidic residues" evidence="1">
    <location>
        <begin position="416"/>
        <end position="437"/>
    </location>
</feature>
<feature type="compositionally biased region" description="Low complexity" evidence="1">
    <location>
        <begin position="839"/>
        <end position="858"/>
    </location>
</feature>
<feature type="compositionally biased region" description="Gly residues" evidence="1">
    <location>
        <begin position="1011"/>
        <end position="1024"/>
    </location>
</feature>
<dbReference type="EMBL" id="MU854443">
    <property type="protein sequence ID" value="KAK4035436.1"/>
    <property type="molecule type" value="Genomic_DNA"/>
</dbReference>
<feature type="compositionally biased region" description="Low complexity" evidence="1">
    <location>
        <begin position="931"/>
        <end position="948"/>
    </location>
</feature>
<protein>
    <submittedName>
        <fullName evidence="2">Uncharacterized protein</fullName>
    </submittedName>
</protein>
<feature type="compositionally biased region" description="Polar residues" evidence="1">
    <location>
        <begin position="505"/>
        <end position="515"/>
    </location>
</feature>
<organism evidence="2 3">
    <name type="scientific">Parachaetomium inaequale</name>
    <dbReference type="NCBI Taxonomy" id="2588326"/>
    <lineage>
        <taxon>Eukaryota</taxon>
        <taxon>Fungi</taxon>
        <taxon>Dikarya</taxon>
        <taxon>Ascomycota</taxon>
        <taxon>Pezizomycotina</taxon>
        <taxon>Sordariomycetes</taxon>
        <taxon>Sordariomycetidae</taxon>
        <taxon>Sordariales</taxon>
        <taxon>Chaetomiaceae</taxon>
        <taxon>Parachaetomium</taxon>
    </lineage>
</organism>
<feature type="compositionally biased region" description="Polar residues" evidence="1">
    <location>
        <begin position="576"/>
        <end position="610"/>
    </location>
</feature>
<feature type="compositionally biased region" description="Polar residues" evidence="1">
    <location>
        <begin position="627"/>
        <end position="667"/>
    </location>
</feature>
<dbReference type="Proteomes" id="UP001303115">
    <property type="component" value="Unassembled WGS sequence"/>
</dbReference>
<gene>
    <name evidence="2" type="ORF">C8A01DRAFT_17871</name>
</gene>
<feature type="compositionally biased region" description="Low complexity" evidence="1">
    <location>
        <begin position="891"/>
        <end position="916"/>
    </location>
</feature>
<feature type="compositionally biased region" description="Low complexity" evidence="1">
    <location>
        <begin position="983"/>
        <end position="1010"/>
    </location>
</feature>
<accession>A0AAN6PFF1</accession>
<feature type="compositionally biased region" description="Basic residues" evidence="1">
    <location>
        <begin position="717"/>
        <end position="726"/>
    </location>
</feature>
<dbReference type="AlphaFoldDB" id="A0AAN6PFF1"/>
<feature type="compositionally biased region" description="Polar residues" evidence="1">
    <location>
        <begin position="799"/>
        <end position="808"/>
    </location>
</feature>
<feature type="compositionally biased region" description="Polar residues" evidence="1">
    <location>
        <begin position="861"/>
        <end position="871"/>
    </location>
</feature>
<evidence type="ECO:0000313" key="2">
    <source>
        <dbReference type="EMBL" id="KAK4035436.1"/>
    </source>
</evidence>
<feature type="compositionally biased region" description="Basic residues" evidence="1">
    <location>
        <begin position="404"/>
        <end position="415"/>
    </location>
</feature>
<proteinExistence type="predicted"/>
<feature type="region of interest" description="Disordered" evidence="1">
    <location>
        <begin position="839"/>
        <end position="916"/>
    </location>
</feature>
<keyword evidence="3" id="KW-1185">Reference proteome</keyword>
<evidence type="ECO:0000313" key="3">
    <source>
        <dbReference type="Proteomes" id="UP001303115"/>
    </source>
</evidence>
<comment type="caution">
    <text evidence="2">The sequence shown here is derived from an EMBL/GenBank/DDBJ whole genome shotgun (WGS) entry which is preliminary data.</text>
</comment>
<feature type="region of interest" description="Disordered" evidence="1">
    <location>
        <begin position="931"/>
        <end position="1028"/>
    </location>
</feature>
<feature type="region of interest" description="Disordered" evidence="1">
    <location>
        <begin position="1"/>
        <end position="224"/>
    </location>
</feature>
<reference evidence="3" key="1">
    <citation type="journal article" date="2023" name="Mol. Phylogenet. Evol.">
        <title>Genome-scale phylogeny and comparative genomics of the fungal order Sordariales.</title>
        <authorList>
            <person name="Hensen N."/>
            <person name="Bonometti L."/>
            <person name="Westerberg I."/>
            <person name="Brannstrom I.O."/>
            <person name="Guillou S."/>
            <person name="Cros-Aarteil S."/>
            <person name="Calhoun S."/>
            <person name="Haridas S."/>
            <person name="Kuo A."/>
            <person name="Mondo S."/>
            <person name="Pangilinan J."/>
            <person name="Riley R."/>
            <person name="LaButti K."/>
            <person name="Andreopoulos B."/>
            <person name="Lipzen A."/>
            <person name="Chen C."/>
            <person name="Yan M."/>
            <person name="Daum C."/>
            <person name="Ng V."/>
            <person name="Clum A."/>
            <person name="Steindorff A."/>
            <person name="Ohm R.A."/>
            <person name="Martin F."/>
            <person name="Silar P."/>
            <person name="Natvig D.O."/>
            <person name="Lalanne C."/>
            <person name="Gautier V."/>
            <person name="Ament-Velasquez S.L."/>
            <person name="Kruys A."/>
            <person name="Hutchinson M.I."/>
            <person name="Powell A.J."/>
            <person name="Barry K."/>
            <person name="Miller A.N."/>
            <person name="Grigoriev I.V."/>
            <person name="Debuchy R."/>
            <person name="Gladieux P."/>
            <person name="Hiltunen Thoren M."/>
            <person name="Johannesson H."/>
        </authorList>
    </citation>
    <scope>NUCLEOTIDE SEQUENCE [LARGE SCALE GENOMIC DNA]</scope>
    <source>
        <strain evidence="3">CBS 284.82</strain>
    </source>
</reference>
<feature type="compositionally biased region" description="Basic and acidic residues" evidence="1">
    <location>
        <begin position="393"/>
        <end position="403"/>
    </location>
</feature>
<feature type="compositionally biased region" description="Basic and acidic residues" evidence="1">
    <location>
        <begin position="156"/>
        <end position="165"/>
    </location>
</feature>
<feature type="compositionally biased region" description="Polar residues" evidence="1">
    <location>
        <begin position="747"/>
        <end position="757"/>
    </location>
</feature>